<gene>
    <name evidence="1" type="ORF">SAMN05421823_102547</name>
</gene>
<reference evidence="1 2" key="1">
    <citation type="submission" date="2016-10" db="EMBL/GenBank/DDBJ databases">
        <authorList>
            <person name="de Groot N.N."/>
        </authorList>
    </citation>
    <scope>NUCLEOTIDE SEQUENCE [LARGE SCALE GENOMIC DNA]</scope>
    <source>
        <strain evidence="1 2">DSM 25186</strain>
    </source>
</reference>
<organism evidence="1 2">
    <name type="scientific">Catalinimonas alkaloidigena</name>
    <dbReference type="NCBI Taxonomy" id="1075417"/>
    <lineage>
        <taxon>Bacteria</taxon>
        <taxon>Pseudomonadati</taxon>
        <taxon>Bacteroidota</taxon>
        <taxon>Cytophagia</taxon>
        <taxon>Cytophagales</taxon>
        <taxon>Catalimonadaceae</taxon>
        <taxon>Catalinimonas</taxon>
    </lineage>
</organism>
<name>A0A1G9B8G3_9BACT</name>
<dbReference type="EMBL" id="FNFO01000002">
    <property type="protein sequence ID" value="SDK35797.1"/>
    <property type="molecule type" value="Genomic_DNA"/>
</dbReference>
<accession>A0A1G9B8G3</accession>
<protein>
    <submittedName>
        <fullName evidence="1">Uncharacterized protein</fullName>
    </submittedName>
</protein>
<keyword evidence="2" id="KW-1185">Reference proteome</keyword>
<dbReference type="STRING" id="1075417.SAMN05421823_102547"/>
<dbReference type="AlphaFoldDB" id="A0A1G9B8G3"/>
<evidence type="ECO:0000313" key="1">
    <source>
        <dbReference type="EMBL" id="SDK35797.1"/>
    </source>
</evidence>
<sequence length="92" mass="10585">MSIEQWKRTALAYALVYFKNQDTPRKFYSRSRGSPAHQALDEAVASLVSMCHRLGMERIRGVVVKRNEGKGFDDELLRKYSQKNGWQKGVPP</sequence>
<dbReference type="Proteomes" id="UP000198510">
    <property type="component" value="Unassembled WGS sequence"/>
</dbReference>
<evidence type="ECO:0000313" key="2">
    <source>
        <dbReference type="Proteomes" id="UP000198510"/>
    </source>
</evidence>
<proteinExistence type="predicted"/>